<dbReference type="EMBL" id="GBRH01164028">
    <property type="protein sequence ID" value="JAE33868.1"/>
    <property type="molecule type" value="Transcribed_RNA"/>
</dbReference>
<name>A0A0A9HLT4_ARUDO</name>
<reference evidence="1" key="2">
    <citation type="journal article" date="2015" name="Data Brief">
        <title>Shoot transcriptome of the giant reed, Arundo donax.</title>
        <authorList>
            <person name="Barrero R.A."/>
            <person name="Guerrero F.D."/>
            <person name="Moolhuijzen P."/>
            <person name="Goolsby J.A."/>
            <person name="Tidwell J."/>
            <person name="Bellgard S.E."/>
            <person name="Bellgard M.I."/>
        </authorList>
    </citation>
    <scope>NUCLEOTIDE SEQUENCE</scope>
    <source>
        <tissue evidence="1">Shoot tissue taken approximately 20 cm above the soil surface</tissue>
    </source>
</reference>
<accession>A0A0A9HLT4</accession>
<dbReference type="AlphaFoldDB" id="A0A0A9HLT4"/>
<protein>
    <submittedName>
        <fullName evidence="1">Uncharacterized protein</fullName>
    </submittedName>
</protein>
<evidence type="ECO:0000313" key="1">
    <source>
        <dbReference type="EMBL" id="JAE33868.1"/>
    </source>
</evidence>
<organism evidence="1">
    <name type="scientific">Arundo donax</name>
    <name type="common">Giant reed</name>
    <name type="synonym">Donax arundinaceus</name>
    <dbReference type="NCBI Taxonomy" id="35708"/>
    <lineage>
        <taxon>Eukaryota</taxon>
        <taxon>Viridiplantae</taxon>
        <taxon>Streptophyta</taxon>
        <taxon>Embryophyta</taxon>
        <taxon>Tracheophyta</taxon>
        <taxon>Spermatophyta</taxon>
        <taxon>Magnoliopsida</taxon>
        <taxon>Liliopsida</taxon>
        <taxon>Poales</taxon>
        <taxon>Poaceae</taxon>
        <taxon>PACMAD clade</taxon>
        <taxon>Arundinoideae</taxon>
        <taxon>Arundineae</taxon>
        <taxon>Arundo</taxon>
    </lineage>
</organism>
<reference evidence="1" key="1">
    <citation type="submission" date="2014-09" db="EMBL/GenBank/DDBJ databases">
        <authorList>
            <person name="Magalhaes I.L.F."/>
            <person name="Oliveira U."/>
            <person name="Santos F.R."/>
            <person name="Vidigal T.H.D.A."/>
            <person name="Brescovit A.D."/>
            <person name="Santos A.J."/>
        </authorList>
    </citation>
    <scope>NUCLEOTIDE SEQUENCE</scope>
    <source>
        <tissue evidence="1">Shoot tissue taken approximately 20 cm above the soil surface</tissue>
    </source>
</reference>
<proteinExistence type="predicted"/>
<sequence length="32" mass="3875">MHHSKRWVFFLLKKLTNRIFNSLLLSTSISKQ</sequence>